<keyword evidence="2" id="KW-1185">Reference proteome</keyword>
<evidence type="ECO:0000313" key="2">
    <source>
        <dbReference type="Proteomes" id="UP000694680"/>
    </source>
</evidence>
<dbReference type="Proteomes" id="UP000694680">
    <property type="component" value="Chromosome 19"/>
</dbReference>
<reference evidence="1" key="1">
    <citation type="submission" date="2020-06" db="EMBL/GenBank/DDBJ databases">
        <authorList>
            <consortium name="Wellcome Sanger Institute Data Sharing"/>
        </authorList>
    </citation>
    <scope>NUCLEOTIDE SEQUENCE [LARGE SCALE GENOMIC DNA]</scope>
</reference>
<sequence length="127" mass="14199">MLSQSRHHHVKLYLEVVGIHVELLGVQHAQLSVRLLDVVHVLQGAVQAVQDLHSVSRNVWVHLDGLGIVEVTKSTKVPLGPGIHDQAPVRRESLDTRGRSLAKDEVLEINHKKFSKILESSAFFLQQ</sequence>
<reference evidence="1" key="2">
    <citation type="submission" date="2025-08" db="UniProtKB">
        <authorList>
            <consortium name="Ensembl"/>
        </authorList>
    </citation>
    <scope>IDENTIFICATION</scope>
</reference>
<accession>A0A8C5GGE8</accession>
<reference evidence="1" key="3">
    <citation type="submission" date="2025-09" db="UniProtKB">
        <authorList>
            <consortium name="Ensembl"/>
        </authorList>
    </citation>
    <scope>IDENTIFICATION</scope>
</reference>
<organism evidence="1 2">
    <name type="scientific">Gouania willdenowi</name>
    <name type="common">Blunt-snouted clingfish</name>
    <name type="synonym">Lepadogaster willdenowi</name>
    <dbReference type="NCBI Taxonomy" id="441366"/>
    <lineage>
        <taxon>Eukaryota</taxon>
        <taxon>Metazoa</taxon>
        <taxon>Chordata</taxon>
        <taxon>Craniata</taxon>
        <taxon>Vertebrata</taxon>
        <taxon>Euteleostomi</taxon>
        <taxon>Actinopterygii</taxon>
        <taxon>Neopterygii</taxon>
        <taxon>Teleostei</taxon>
        <taxon>Neoteleostei</taxon>
        <taxon>Acanthomorphata</taxon>
        <taxon>Ovalentaria</taxon>
        <taxon>Blenniimorphae</taxon>
        <taxon>Blenniiformes</taxon>
        <taxon>Gobiesocoidei</taxon>
        <taxon>Gobiesocidae</taxon>
        <taxon>Gobiesocinae</taxon>
        <taxon>Gouania</taxon>
    </lineage>
</organism>
<protein>
    <submittedName>
        <fullName evidence="1">Uncharacterized protein</fullName>
    </submittedName>
</protein>
<name>A0A8C5GGE8_GOUWI</name>
<dbReference type="Ensembl" id="ENSGWIT00000032634.1">
    <property type="protein sequence ID" value="ENSGWIP00000029919.1"/>
    <property type="gene ID" value="ENSGWIG00000015603.1"/>
</dbReference>
<proteinExistence type="predicted"/>
<dbReference type="AlphaFoldDB" id="A0A8C5GGE8"/>
<evidence type="ECO:0000313" key="1">
    <source>
        <dbReference type="Ensembl" id="ENSGWIP00000029919.1"/>
    </source>
</evidence>